<feature type="compositionally biased region" description="Basic and acidic residues" evidence="1">
    <location>
        <begin position="37"/>
        <end position="47"/>
    </location>
</feature>
<organism evidence="2 3">
    <name type="scientific">Colletotrichum gloeosporioides</name>
    <name type="common">Anthracnose fungus</name>
    <name type="synonym">Glomerella cingulata</name>
    <dbReference type="NCBI Taxonomy" id="474922"/>
    <lineage>
        <taxon>Eukaryota</taxon>
        <taxon>Fungi</taxon>
        <taxon>Dikarya</taxon>
        <taxon>Ascomycota</taxon>
        <taxon>Pezizomycotina</taxon>
        <taxon>Sordariomycetes</taxon>
        <taxon>Hypocreomycetidae</taxon>
        <taxon>Glomerellales</taxon>
        <taxon>Glomerellaceae</taxon>
        <taxon>Colletotrichum</taxon>
        <taxon>Colletotrichum gloeosporioides species complex</taxon>
    </lineage>
</organism>
<protein>
    <submittedName>
        <fullName evidence="2">Uncharacterized protein</fullName>
    </submittedName>
</protein>
<reference evidence="2" key="2">
    <citation type="submission" date="2020-03" db="EMBL/GenBank/DDBJ databases">
        <authorList>
            <person name="Fu F.-F."/>
            <person name="Chen J."/>
        </authorList>
    </citation>
    <scope>NUCLEOTIDE SEQUENCE</scope>
    <source>
        <strain evidence="2">Lc1</strain>
    </source>
</reference>
<dbReference type="RefSeq" id="XP_045266131.1">
    <property type="nucleotide sequence ID" value="XM_045407210.1"/>
</dbReference>
<comment type="caution">
    <text evidence="2">The sequence shown here is derived from an EMBL/GenBank/DDBJ whole genome shotgun (WGS) entry which is preliminary data.</text>
</comment>
<feature type="compositionally biased region" description="Acidic residues" evidence="1">
    <location>
        <begin position="48"/>
        <end position="57"/>
    </location>
</feature>
<evidence type="ECO:0000313" key="3">
    <source>
        <dbReference type="Proteomes" id="UP000613401"/>
    </source>
</evidence>
<dbReference type="AlphaFoldDB" id="A0A8H4FLW4"/>
<evidence type="ECO:0000313" key="2">
    <source>
        <dbReference type="EMBL" id="KAF3806972.1"/>
    </source>
</evidence>
<dbReference type="EMBL" id="WVTB01000032">
    <property type="protein sequence ID" value="KAF3806972.1"/>
    <property type="molecule type" value="Genomic_DNA"/>
</dbReference>
<feature type="region of interest" description="Disordered" evidence="1">
    <location>
        <begin position="1"/>
        <end position="81"/>
    </location>
</feature>
<gene>
    <name evidence="2" type="ORF">GCG54_00007224</name>
</gene>
<evidence type="ECO:0000256" key="1">
    <source>
        <dbReference type="SAM" id="MobiDB-lite"/>
    </source>
</evidence>
<name>A0A8H4FLW4_COLGL</name>
<proteinExistence type="predicted"/>
<feature type="region of interest" description="Disordered" evidence="1">
    <location>
        <begin position="245"/>
        <end position="266"/>
    </location>
</feature>
<keyword evidence="3" id="KW-1185">Reference proteome</keyword>
<dbReference type="GeneID" id="69014369"/>
<feature type="compositionally biased region" description="Low complexity" evidence="1">
    <location>
        <begin position="14"/>
        <end position="29"/>
    </location>
</feature>
<dbReference type="Proteomes" id="UP000613401">
    <property type="component" value="Unassembled WGS sequence"/>
</dbReference>
<accession>A0A8H4FLW4</accession>
<reference evidence="2" key="1">
    <citation type="journal article" date="2020" name="Phytopathology">
        <title>Genome sequence and comparative analysis of Colletotrichum gloeosporioides isolated from Liriodendron leaves.</title>
        <authorList>
            <person name="Fu F.F."/>
            <person name="Hao Z."/>
            <person name="Wang P."/>
            <person name="Lu Y."/>
            <person name="Xue L.J."/>
            <person name="Wei G."/>
            <person name="Tian Y."/>
            <person name="Baishi H."/>
            <person name="Xu H."/>
            <person name="Shi J."/>
            <person name="Cheng T."/>
            <person name="Wang G."/>
            <person name="Yi Y."/>
            <person name="Chen J."/>
        </authorList>
    </citation>
    <scope>NUCLEOTIDE SEQUENCE</scope>
    <source>
        <strain evidence="2">Lc1</strain>
    </source>
</reference>
<sequence length="297" mass="33120">MDDRSQRQEGAVPAGTDTDSASSDAITTTYPEANSGDDTRSDGHAEQTEEDETNDDDGIPRTAAGRRFATSPIHPDASTSTHYCSRCRKTRYRWWFERFPTKDPRNLRGAGMQCVWQQAKKDPGDWVEENCPWLFDGFCPCHWHDRGHHDYGFCPSSGRKPFKLVKYTDTHEGNFTQMLVGDSNYAKLFPTGETQAGDQDQTLSEIHGVAKDLGLDGEMLVDNIDAQKPPNDRTQQGGMDMMVSESADTEGVSTGEAHGQTQNDDVHDEETLLGFGPIVEYVRAQESAEDSEQHYLT</sequence>